<evidence type="ECO:0000256" key="1">
    <source>
        <dbReference type="ARBA" id="ARBA00022723"/>
    </source>
</evidence>
<dbReference type="CDD" id="cd12148">
    <property type="entry name" value="fungal_TF_MHR"/>
    <property type="match status" value="1"/>
</dbReference>
<dbReference type="GO" id="GO:0003677">
    <property type="term" value="F:DNA binding"/>
    <property type="evidence" value="ECO:0007669"/>
    <property type="project" value="InterPro"/>
</dbReference>
<evidence type="ECO:0000256" key="2">
    <source>
        <dbReference type="ARBA" id="ARBA00023242"/>
    </source>
</evidence>
<dbReference type="Gene3D" id="4.10.240.10">
    <property type="entry name" value="Zn(2)-C6 fungal-type DNA-binding domain"/>
    <property type="match status" value="1"/>
</dbReference>
<reference evidence="5" key="1">
    <citation type="submission" date="2022-07" db="EMBL/GenBank/DDBJ databases">
        <title>Fungi with potential for degradation of polypropylene.</title>
        <authorList>
            <person name="Gostincar C."/>
        </authorList>
    </citation>
    <scope>NUCLEOTIDE SEQUENCE</scope>
    <source>
        <strain evidence="5">EXF-13287</strain>
    </source>
</reference>
<feature type="region of interest" description="Disordered" evidence="3">
    <location>
        <begin position="521"/>
        <end position="631"/>
    </location>
</feature>
<evidence type="ECO:0000313" key="5">
    <source>
        <dbReference type="EMBL" id="KAJ9133202.1"/>
    </source>
</evidence>
<dbReference type="EMBL" id="JANBVN010000207">
    <property type="protein sequence ID" value="KAJ9133202.1"/>
    <property type="molecule type" value="Genomic_DNA"/>
</dbReference>
<dbReference type="PROSITE" id="PS00463">
    <property type="entry name" value="ZN2_CY6_FUNGAL_1"/>
    <property type="match status" value="1"/>
</dbReference>
<evidence type="ECO:0000259" key="4">
    <source>
        <dbReference type="PROSITE" id="PS50048"/>
    </source>
</evidence>
<gene>
    <name evidence="5" type="ORF">NKR19_g9151</name>
</gene>
<dbReference type="PROSITE" id="PS50048">
    <property type="entry name" value="ZN2_CY6_FUNGAL_2"/>
    <property type="match status" value="1"/>
</dbReference>
<sequence>MTTAVKRACDACHRRKVKCDGINPCRNCSASQLSCTYNAIPQKKGPKGSRAKVISELREKQQHQTSLTTKLQNRIAGINSPAPVPSLAPTPGLLTPELIRESVDFFFANMYSTMPILHRQRLEQQALYVDQSVDTYCLLTSLCAFMMLQPGMQMPSMSNDPYSYENMMPGTNIVTATLLLEETLRVRKGYDLLESPSLNTLCTSYFLFAYYYGMELHDKAWYYLREATTIAHMIGMNKEETYMNYDGLEGPRRRRLYWLLFVTERAYALQRHRPLTLQASINPPTATDDPTDPLASQLNGFLLLVNLFRPFDDAFVALWNRAMGECSDSYVSNIQKQLQGVLPAYLNSQESQLAELQINQQWLKNMQWQMSLAGGNAGELYSIDIGRDLLPMVSHFPGSLGLLGLGLIEKMCDLTSGLTEFLAMQPASRNPFSPGLREYLHPLLNVISVLRTGDHRFLPLLLSKVNHVLPRLANPMLQNAPENANNLCNMDIFDGFGNAGMAQPAMFQADEYDTKFAIPRIEEQSSNNSGSPSGTSKNDMNSPFVSSPAMMSPGGDMQHGLPEFNSIPEMVMSPMGGGAGPSQHNAGSFNGQPTQQQHQHQHQQQHMQHQPAQQQHPQQHQPPQSISGFQSLNPQLNLHQQQNMSIPNQTMGMGQQLPNMGNNMNNGMQSPLGPGMPGNNMMARQAPQRANSFNMTVTPQIRTIGDFHALQRASSDMNVISPMGINNMGTEMDFNTLPR</sequence>
<organism evidence="5 6">
    <name type="scientific">Coniochaeta hoffmannii</name>
    <dbReference type="NCBI Taxonomy" id="91930"/>
    <lineage>
        <taxon>Eukaryota</taxon>
        <taxon>Fungi</taxon>
        <taxon>Dikarya</taxon>
        <taxon>Ascomycota</taxon>
        <taxon>Pezizomycotina</taxon>
        <taxon>Sordariomycetes</taxon>
        <taxon>Sordariomycetidae</taxon>
        <taxon>Coniochaetales</taxon>
        <taxon>Coniochaetaceae</taxon>
        <taxon>Coniochaeta</taxon>
    </lineage>
</organism>
<evidence type="ECO:0000256" key="3">
    <source>
        <dbReference type="SAM" id="MobiDB-lite"/>
    </source>
</evidence>
<keyword evidence="6" id="KW-1185">Reference proteome</keyword>
<dbReference type="AlphaFoldDB" id="A0AA38RBK3"/>
<evidence type="ECO:0000313" key="6">
    <source>
        <dbReference type="Proteomes" id="UP001174691"/>
    </source>
</evidence>
<dbReference type="InterPro" id="IPR001138">
    <property type="entry name" value="Zn2Cys6_DnaBD"/>
</dbReference>
<dbReference type="InterPro" id="IPR007219">
    <property type="entry name" value="XnlR_reg_dom"/>
</dbReference>
<name>A0AA38RBK3_9PEZI</name>
<dbReference type="SMART" id="SM00066">
    <property type="entry name" value="GAL4"/>
    <property type="match status" value="1"/>
</dbReference>
<dbReference type="Proteomes" id="UP001174691">
    <property type="component" value="Unassembled WGS sequence"/>
</dbReference>
<dbReference type="PANTHER" id="PTHR31668:SF20">
    <property type="entry name" value="ZN(II)2CYS6 TRANSCRIPTION FACTOR (EUROFUNG)"/>
    <property type="match status" value="1"/>
</dbReference>
<accession>A0AA38RBK3</accession>
<dbReference type="SUPFAM" id="SSF57701">
    <property type="entry name" value="Zn2/Cys6 DNA-binding domain"/>
    <property type="match status" value="1"/>
</dbReference>
<dbReference type="Pfam" id="PF00172">
    <property type="entry name" value="Zn_clus"/>
    <property type="match status" value="1"/>
</dbReference>
<dbReference type="InterPro" id="IPR050797">
    <property type="entry name" value="Carb_Metab_Trans_Reg"/>
</dbReference>
<dbReference type="PANTHER" id="PTHR31668">
    <property type="entry name" value="GLUCOSE TRANSPORT TRANSCRIPTION REGULATOR RGT1-RELATED-RELATED"/>
    <property type="match status" value="1"/>
</dbReference>
<keyword evidence="2" id="KW-0539">Nucleus</keyword>
<comment type="caution">
    <text evidence="5">The sequence shown here is derived from an EMBL/GenBank/DDBJ whole genome shotgun (WGS) entry which is preliminary data.</text>
</comment>
<protein>
    <submittedName>
        <fullName evidence="5">Maltose fermentation regulatory protein MAL33</fullName>
    </submittedName>
</protein>
<feature type="compositionally biased region" description="Polar residues" evidence="3">
    <location>
        <begin position="582"/>
        <end position="591"/>
    </location>
</feature>
<dbReference type="SMART" id="SM00906">
    <property type="entry name" value="Fungal_trans"/>
    <property type="match status" value="1"/>
</dbReference>
<feature type="domain" description="Zn(2)-C6 fungal-type" evidence="4">
    <location>
        <begin position="8"/>
        <end position="37"/>
    </location>
</feature>
<dbReference type="GO" id="GO:0000981">
    <property type="term" value="F:DNA-binding transcription factor activity, RNA polymerase II-specific"/>
    <property type="evidence" value="ECO:0007669"/>
    <property type="project" value="InterPro"/>
</dbReference>
<feature type="compositionally biased region" description="Low complexity" evidence="3">
    <location>
        <begin position="525"/>
        <end position="536"/>
    </location>
</feature>
<keyword evidence="1" id="KW-0479">Metal-binding</keyword>
<dbReference type="GO" id="GO:0008270">
    <property type="term" value="F:zinc ion binding"/>
    <property type="evidence" value="ECO:0007669"/>
    <property type="project" value="InterPro"/>
</dbReference>
<feature type="compositionally biased region" description="Low complexity" evidence="3">
    <location>
        <begin position="592"/>
        <end position="631"/>
    </location>
</feature>
<dbReference type="InterPro" id="IPR036864">
    <property type="entry name" value="Zn2-C6_fun-type_DNA-bd_sf"/>
</dbReference>
<dbReference type="CDD" id="cd00067">
    <property type="entry name" value="GAL4"/>
    <property type="match status" value="1"/>
</dbReference>
<proteinExistence type="predicted"/>
<dbReference type="GO" id="GO:0006351">
    <property type="term" value="P:DNA-templated transcription"/>
    <property type="evidence" value="ECO:0007669"/>
    <property type="project" value="InterPro"/>
</dbReference>
<dbReference type="Pfam" id="PF04082">
    <property type="entry name" value="Fungal_trans"/>
    <property type="match status" value="1"/>
</dbReference>